<reference evidence="1" key="1">
    <citation type="submission" date="2019-03" db="EMBL/GenBank/DDBJ databases">
        <authorList>
            <person name="Mank J."/>
            <person name="Almeida P."/>
        </authorList>
    </citation>
    <scope>NUCLEOTIDE SEQUENCE</scope>
    <source>
        <strain evidence="1">78183</strain>
    </source>
</reference>
<dbReference type="AlphaFoldDB" id="A0A6N2KSP0"/>
<protein>
    <submittedName>
        <fullName evidence="1">Uncharacterized protein</fullName>
    </submittedName>
</protein>
<sequence length="87" mass="9763">MLWTFLSCKTWRKIKLVLKNSKTNRSSESAPILSGFGLFLDTQKHITSYKRGVASPGKPLLARAQTNIGNPYSNLMGTVLRESGFRF</sequence>
<gene>
    <name evidence="1" type="ORF">SVIM_LOCUS66773</name>
</gene>
<organism evidence="1">
    <name type="scientific">Salix viminalis</name>
    <name type="common">Common osier</name>
    <name type="synonym">Basket willow</name>
    <dbReference type="NCBI Taxonomy" id="40686"/>
    <lineage>
        <taxon>Eukaryota</taxon>
        <taxon>Viridiplantae</taxon>
        <taxon>Streptophyta</taxon>
        <taxon>Embryophyta</taxon>
        <taxon>Tracheophyta</taxon>
        <taxon>Spermatophyta</taxon>
        <taxon>Magnoliopsida</taxon>
        <taxon>eudicotyledons</taxon>
        <taxon>Gunneridae</taxon>
        <taxon>Pentapetalae</taxon>
        <taxon>rosids</taxon>
        <taxon>fabids</taxon>
        <taxon>Malpighiales</taxon>
        <taxon>Salicaceae</taxon>
        <taxon>Saliceae</taxon>
        <taxon>Salix</taxon>
    </lineage>
</organism>
<accession>A0A6N2KSP0</accession>
<name>A0A6N2KSP0_SALVM</name>
<dbReference type="EMBL" id="CAADRP010000280">
    <property type="protein sequence ID" value="VFU26195.1"/>
    <property type="molecule type" value="Genomic_DNA"/>
</dbReference>
<evidence type="ECO:0000313" key="1">
    <source>
        <dbReference type="EMBL" id="VFU26195.1"/>
    </source>
</evidence>
<proteinExistence type="predicted"/>